<accession>A0A0F9D9V8</accession>
<name>A0A0F9D9V8_9ZZZZ</name>
<protein>
    <submittedName>
        <fullName evidence="1">Uncharacterized protein</fullName>
    </submittedName>
</protein>
<comment type="caution">
    <text evidence="1">The sequence shown here is derived from an EMBL/GenBank/DDBJ whole genome shotgun (WGS) entry which is preliminary data.</text>
</comment>
<gene>
    <name evidence="1" type="ORF">LCGC14_2304720</name>
</gene>
<proteinExistence type="predicted"/>
<dbReference type="EMBL" id="LAZR01032570">
    <property type="protein sequence ID" value="KKL50516.1"/>
    <property type="molecule type" value="Genomic_DNA"/>
</dbReference>
<organism evidence="1">
    <name type="scientific">marine sediment metagenome</name>
    <dbReference type="NCBI Taxonomy" id="412755"/>
    <lineage>
        <taxon>unclassified sequences</taxon>
        <taxon>metagenomes</taxon>
        <taxon>ecological metagenomes</taxon>
    </lineage>
</organism>
<sequence>MAHIRLDSSEKKRFNKFIDKLNKGFDNEINKIYEFNYFFYKTRGSNFEKKLIKIKYLEIETQFFEVLKVMEEMGNGGMKIDIFIDLFPIIERTHLLERNFNMILKIIENINDEYTKRSAFEILVWTILKTPLLENNFPLIVKLLDTINDEKYNGFSSLIFSIELQQLIKNFPSILSSLNTIDDVDDKRTAFYELMGLIEESSIIEDHLIIILNVMDSFGATHRQQCFFDMISAIKINGLSKKKRKLILDRFPEYSERIEEILPKEG</sequence>
<evidence type="ECO:0000313" key="1">
    <source>
        <dbReference type="EMBL" id="KKL50516.1"/>
    </source>
</evidence>
<dbReference type="AlphaFoldDB" id="A0A0F9D9V8"/>
<reference evidence="1" key="1">
    <citation type="journal article" date="2015" name="Nature">
        <title>Complex archaea that bridge the gap between prokaryotes and eukaryotes.</title>
        <authorList>
            <person name="Spang A."/>
            <person name="Saw J.H."/>
            <person name="Jorgensen S.L."/>
            <person name="Zaremba-Niedzwiedzka K."/>
            <person name="Martijn J."/>
            <person name="Lind A.E."/>
            <person name="van Eijk R."/>
            <person name="Schleper C."/>
            <person name="Guy L."/>
            <person name="Ettema T.J."/>
        </authorList>
    </citation>
    <scope>NUCLEOTIDE SEQUENCE</scope>
</reference>